<reference evidence="2" key="1">
    <citation type="submission" date="2011-08" db="EMBL/GenBank/DDBJ databases">
        <authorList>
            <person name="Rombauts S."/>
        </authorList>
    </citation>
    <scope>NUCLEOTIDE SEQUENCE</scope>
    <source>
        <strain evidence="2">London</strain>
    </source>
</reference>
<dbReference type="HOGENOM" id="CLU_2295187_0_0_1"/>
<accession>T1KJ40</accession>
<dbReference type="EnsemblMetazoa" id="tetur12g03680.1">
    <property type="protein sequence ID" value="tetur12g03680.1"/>
    <property type="gene ID" value="tetur12g03680"/>
</dbReference>
<reference evidence="1" key="2">
    <citation type="submission" date="2015-06" db="UniProtKB">
        <authorList>
            <consortium name="EnsemblMetazoa"/>
        </authorList>
    </citation>
    <scope>IDENTIFICATION</scope>
</reference>
<proteinExistence type="predicted"/>
<keyword evidence="2" id="KW-1185">Reference proteome</keyword>
<sequence length="101" mass="12021">MILQTVEPDNLTLRLFASITPKDESYTGPVLEKVEILEIRYEQQCERCDFYGLNFADHCPALKSAYHYIERRQRFFDKNDIKNHFLEDLVIEFGRISAKFK</sequence>
<protein>
    <submittedName>
        <fullName evidence="1">Uncharacterized protein</fullName>
    </submittedName>
</protein>
<name>T1KJ40_TETUR</name>
<dbReference type="AlphaFoldDB" id="T1KJ40"/>
<organism evidence="1 2">
    <name type="scientific">Tetranychus urticae</name>
    <name type="common">Two-spotted spider mite</name>
    <dbReference type="NCBI Taxonomy" id="32264"/>
    <lineage>
        <taxon>Eukaryota</taxon>
        <taxon>Metazoa</taxon>
        <taxon>Ecdysozoa</taxon>
        <taxon>Arthropoda</taxon>
        <taxon>Chelicerata</taxon>
        <taxon>Arachnida</taxon>
        <taxon>Acari</taxon>
        <taxon>Acariformes</taxon>
        <taxon>Trombidiformes</taxon>
        <taxon>Prostigmata</taxon>
        <taxon>Eleutherengona</taxon>
        <taxon>Raphignathae</taxon>
        <taxon>Tetranychoidea</taxon>
        <taxon>Tetranychidae</taxon>
        <taxon>Tetranychus</taxon>
    </lineage>
</organism>
<dbReference type="EMBL" id="CAEY01000119">
    <property type="status" value="NOT_ANNOTATED_CDS"/>
    <property type="molecule type" value="Genomic_DNA"/>
</dbReference>
<dbReference type="Proteomes" id="UP000015104">
    <property type="component" value="Unassembled WGS sequence"/>
</dbReference>
<evidence type="ECO:0000313" key="1">
    <source>
        <dbReference type="EnsemblMetazoa" id="tetur12g03680.1"/>
    </source>
</evidence>
<evidence type="ECO:0000313" key="2">
    <source>
        <dbReference type="Proteomes" id="UP000015104"/>
    </source>
</evidence>